<dbReference type="GO" id="GO:0015891">
    <property type="term" value="P:siderophore transport"/>
    <property type="evidence" value="ECO:0007669"/>
    <property type="project" value="InterPro"/>
</dbReference>
<dbReference type="InterPro" id="IPR036942">
    <property type="entry name" value="Beta-barrel_TonB_sf"/>
</dbReference>
<keyword evidence="21" id="KW-1185">Reference proteome</keyword>
<feature type="domain" description="TonB-dependent receptor-like beta-barrel" evidence="18">
    <location>
        <begin position="250"/>
        <end position="691"/>
    </location>
</feature>
<dbReference type="PROSITE" id="PS52016">
    <property type="entry name" value="TONB_DEPENDENT_REC_3"/>
    <property type="match status" value="1"/>
</dbReference>
<sequence length="720" mass="79046">MHNYRHLPRSGLRAGVLALLGALSALTTLAGAQTVAADQPIATLPQISATAQQEEAAGPVIGYVASRSATGTKTDTALLETPQSVTVIGAEQIEILRAQSITDAVAYSIGALRPPYTERTGDEILLRGFSIPTTLRDGMRYQANRFDGQQEPYGLERIEVLKGASSILYGSAEPGGVLNTVSKRPSVDTMRELNVELGSFDRKQVSGDFTGALTDDGQWSYRLTGLKRDSDTSIDYVTDNRLFIAPALTWRPNARTSLTLLTEYQRDRSMYGSDGLPLSGTASPNPNGRIARERFVGEPGYDRYHVNRYSAGYLFEQALSDQLTLRHGLRRYRSDQQWSAINVGLELAADGRTTLDRSGQDRLEDNSQLTSDTSLQYQWRSGAVSHTTLAGFDYVREKVNTGRYDREVSQLDLYAPVYGSAIGPATPGGGWRGDSRRRGLYLQDQMKLAERWVLLLGGRQDWVRQSLCSYHNPALCSARNEATKAFSGRAGVVYLAPNGLAPFASFSQSFTPTNGADFGNNRFKPTRGEQIEAGVRYQPTGRQLMLAAAVYQLTQSNVLSDDPRNRGFQSQQGEVRSRGVELEARGKLGRNTQVLGAYTYTDARTTAASPLYPELVGKRTAGIPYNQFSLWFDHTLNDLGAPGLKAGAGLRYVGETASQWHDVPAPDYTVFDAMASYSAGPWRLSVNISNLADKNYIAACPYRCFFGEPRKVIGAVTYRW</sequence>
<evidence type="ECO:0000313" key="21">
    <source>
        <dbReference type="Proteomes" id="UP000175989"/>
    </source>
</evidence>
<evidence type="ECO:0000256" key="6">
    <source>
        <dbReference type="ARBA" id="ARBA00022692"/>
    </source>
</evidence>
<dbReference type="GO" id="GO:0015344">
    <property type="term" value="F:siderophore uptake transmembrane transporter activity"/>
    <property type="evidence" value="ECO:0007669"/>
    <property type="project" value="TreeGrafter"/>
</dbReference>
<dbReference type="InterPro" id="IPR010105">
    <property type="entry name" value="TonB_sidphr_rcpt"/>
</dbReference>
<dbReference type="PANTHER" id="PTHR32552:SF68">
    <property type="entry name" value="FERRICHROME OUTER MEMBRANE TRANSPORTER_PHAGE RECEPTOR"/>
    <property type="match status" value="1"/>
</dbReference>
<evidence type="ECO:0000259" key="19">
    <source>
        <dbReference type="Pfam" id="PF07715"/>
    </source>
</evidence>
<dbReference type="InterPro" id="IPR000531">
    <property type="entry name" value="Beta-barrel_TonB"/>
</dbReference>
<keyword evidence="7 17" id="KW-0732">Signal</keyword>
<accession>A0A1E7WVZ6</accession>
<dbReference type="GO" id="GO:0038023">
    <property type="term" value="F:signaling receptor activity"/>
    <property type="evidence" value="ECO:0007669"/>
    <property type="project" value="InterPro"/>
</dbReference>
<comment type="caution">
    <text evidence="20">The sequence shown here is derived from an EMBL/GenBank/DDBJ whole genome shotgun (WGS) entry which is preliminary data.</text>
</comment>
<dbReference type="Proteomes" id="UP000175989">
    <property type="component" value="Unassembled WGS sequence"/>
</dbReference>
<protein>
    <submittedName>
        <fullName evidence="20">Ferrichrome-iron receptor</fullName>
    </submittedName>
</protein>
<evidence type="ECO:0000256" key="17">
    <source>
        <dbReference type="SAM" id="SignalP"/>
    </source>
</evidence>
<name>A0A1E7WVZ6_9BURK</name>
<dbReference type="SUPFAM" id="SSF56935">
    <property type="entry name" value="Porins"/>
    <property type="match status" value="1"/>
</dbReference>
<dbReference type="CDD" id="cd01347">
    <property type="entry name" value="ligand_gated_channel"/>
    <property type="match status" value="1"/>
</dbReference>
<dbReference type="PANTHER" id="PTHR32552">
    <property type="entry name" value="FERRICHROME IRON RECEPTOR-RELATED"/>
    <property type="match status" value="1"/>
</dbReference>
<dbReference type="GO" id="GO:0009279">
    <property type="term" value="C:cell outer membrane"/>
    <property type="evidence" value="ECO:0007669"/>
    <property type="project" value="UniProtKB-SubCell"/>
</dbReference>
<evidence type="ECO:0000256" key="8">
    <source>
        <dbReference type="ARBA" id="ARBA00023004"/>
    </source>
</evidence>
<evidence type="ECO:0000259" key="18">
    <source>
        <dbReference type="Pfam" id="PF00593"/>
    </source>
</evidence>
<evidence type="ECO:0000256" key="13">
    <source>
        <dbReference type="ARBA" id="ARBA00023237"/>
    </source>
</evidence>
<dbReference type="RefSeq" id="WP_070247461.1">
    <property type="nucleotide sequence ID" value="NZ_LROM01000071.1"/>
</dbReference>
<reference evidence="21" key="1">
    <citation type="journal article" date="2016" name="Front. Microbiol.">
        <title>Molecular Keys to the Janthinobacterium and Duganella spp. Interaction with the Plant Pathogen Fusarium graminearum.</title>
        <authorList>
            <person name="Haack F.S."/>
            <person name="Poehlein A."/>
            <person name="Kroger C."/>
            <person name="Voigt C.A."/>
            <person name="Piepenbring M."/>
            <person name="Bode H.B."/>
            <person name="Daniel R."/>
            <person name="Schafer W."/>
            <person name="Streit W.R."/>
        </authorList>
    </citation>
    <scope>NUCLEOTIDE SEQUENCE [LARGE SCALE GENOMIC DNA]</scope>
    <source>
        <strain evidence="21">T54</strain>
    </source>
</reference>
<evidence type="ECO:0000256" key="5">
    <source>
        <dbReference type="ARBA" id="ARBA00022496"/>
    </source>
</evidence>
<keyword evidence="10 15" id="KW-0798">TonB box</keyword>
<dbReference type="OrthoDB" id="127311at2"/>
<dbReference type="FunFam" id="2.40.170.20:FF:000005">
    <property type="entry name" value="TonB-dependent siderophore receptor"/>
    <property type="match status" value="1"/>
</dbReference>
<feature type="domain" description="TonB-dependent receptor plug" evidence="19">
    <location>
        <begin position="79"/>
        <end position="177"/>
    </location>
</feature>
<evidence type="ECO:0000256" key="14">
    <source>
        <dbReference type="PROSITE-ProRule" id="PRU01360"/>
    </source>
</evidence>
<evidence type="ECO:0000256" key="1">
    <source>
        <dbReference type="ARBA" id="ARBA00004571"/>
    </source>
</evidence>
<evidence type="ECO:0000313" key="20">
    <source>
        <dbReference type="EMBL" id="OFA03949.1"/>
    </source>
</evidence>
<dbReference type="Pfam" id="PF07715">
    <property type="entry name" value="Plug"/>
    <property type="match status" value="1"/>
</dbReference>
<dbReference type="AlphaFoldDB" id="A0A1E7WVZ6"/>
<feature type="signal peptide" evidence="17">
    <location>
        <begin position="1"/>
        <end position="32"/>
    </location>
</feature>
<dbReference type="EMBL" id="LROM01000071">
    <property type="protein sequence ID" value="OFA03949.1"/>
    <property type="molecule type" value="Genomic_DNA"/>
</dbReference>
<evidence type="ECO:0000256" key="11">
    <source>
        <dbReference type="ARBA" id="ARBA00023136"/>
    </source>
</evidence>
<keyword evidence="8" id="KW-0408">Iron</keyword>
<evidence type="ECO:0000256" key="2">
    <source>
        <dbReference type="ARBA" id="ARBA00009810"/>
    </source>
</evidence>
<dbReference type="Gene3D" id="2.170.130.10">
    <property type="entry name" value="TonB-dependent receptor, plug domain"/>
    <property type="match status" value="1"/>
</dbReference>
<proteinExistence type="inferred from homology"/>
<dbReference type="InterPro" id="IPR012910">
    <property type="entry name" value="Plug_dom"/>
</dbReference>
<evidence type="ECO:0000256" key="15">
    <source>
        <dbReference type="RuleBase" id="RU003357"/>
    </source>
</evidence>
<dbReference type="InterPro" id="IPR037066">
    <property type="entry name" value="Plug_dom_sf"/>
</dbReference>
<keyword evidence="6 14" id="KW-0812">Transmembrane</keyword>
<dbReference type="InterPro" id="IPR039426">
    <property type="entry name" value="TonB-dep_rcpt-like"/>
</dbReference>
<keyword evidence="11 14" id="KW-0472">Membrane</keyword>
<keyword evidence="3 14" id="KW-0813">Transport</keyword>
<feature type="region of interest" description="Disordered" evidence="16">
    <location>
        <begin position="561"/>
        <end position="580"/>
    </location>
</feature>
<gene>
    <name evidence="20" type="primary">fhuA_4</name>
    <name evidence="20" type="ORF">DUPY_17640</name>
</gene>
<organism evidence="20 21">
    <name type="scientific">Duganella phyllosphaerae</name>
    <dbReference type="NCBI Taxonomy" id="762836"/>
    <lineage>
        <taxon>Bacteria</taxon>
        <taxon>Pseudomonadati</taxon>
        <taxon>Pseudomonadota</taxon>
        <taxon>Betaproteobacteria</taxon>
        <taxon>Burkholderiales</taxon>
        <taxon>Oxalobacteraceae</taxon>
        <taxon>Telluria group</taxon>
        <taxon>Duganella</taxon>
    </lineage>
</organism>
<evidence type="ECO:0000256" key="3">
    <source>
        <dbReference type="ARBA" id="ARBA00022448"/>
    </source>
</evidence>
<evidence type="ECO:0000256" key="12">
    <source>
        <dbReference type="ARBA" id="ARBA00023170"/>
    </source>
</evidence>
<feature type="chain" id="PRO_5009207867" evidence="17">
    <location>
        <begin position="33"/>
        <end position="720"/>
    </location>
</feature>
<keyword evidence="13 14" id="KW-0998">Cell outer membrane</keyword>
<keyword evidence="5" id="KW-0410">Iron transport</keyword>
<evidence type="ECO:0000256" key="16">
    <source>
        <dbReference type="SAM" id="MobiDB-lite"/>
    </source>
</evidence>
<keyword evidence="9" id="KW-0406">Ion transport</keyword>
<dbReference type="Pfam" id="PF00593">
    <property type="entry name" value="TonB_dep_Rec_b-barrel"/>
    <property type="match status" value="1"/>
</dbReference>
<evidence type="ECO:0000256" key="7">
    <source>
        <dbReference type="ARBA" id="ARBA00022729"/>
    </source>
</evidence>
<dbReference type="NCBIfam" id="TIGR01783">
    <property type="entry name" value="TonB-siderophor"/>
    <property type="match status" value="1"/>
</dbReference>
<keyword evidence="4 14" id="KW-1134">Transmembrane beta strand</keyword>
<comment type="subcellular location">
    <subcellularLocation>
        <location evidence="1 14">Cell outer membrane</location>
        <topology evidence="1 14">Multi-pass membrane protein</topology>
    </subcellularLocation>
</comment>
<dbReference type="Gene3D" id="2.40.170.20">
    <property type="entry name" value="TonB-dependent receptor, beta-barrel domain"/>
    <property type="match status" value="1"/>
</dbReference>
<dbReference type="PATRIC" id="fig|762836.4.peg.1836"/>
<evidence type="ECO:0000256" key="10">
    <source>
        <dbReference type="ARBA" id="ARBA00023077"/>
    </source>
</evidence>
<keyword evidence="12 20" id="KW-0675">Receptor</keyword>
<evidence type="ECO:0000256" key="4">
    <source>
        <dbReference type="ARBA" id="ARBA00022452"/>
    </source>
</evidence>
<evidence type="ECO:0000256" key="9">
    <source>
        <dbReference type="ARBA" id="ARBA00023065"/>
    </source>
</evidence>
<comment type="similarity">
    <text evidence="2 14 15">Belongs to the TonB-dependent receptor family.</text>
</comment>